<accession>A0A5M9ZVH2</accession>
<dbReference type="RefSeq" id="WP_150380787.1">
    <property type="nucleotide sequence ID" value="NZ_RZUI01000002.1"/>
</dbReference>
<dbReference type="Proteomes" id="UP000412028">
    <property type="component" value="Unassembled WGS sequence"/>
</dbReference>
<evidence type="ECO:0000313" key="1">
    <source>
        <dbReference type="EMBL" id="KAA8831614.1"/>
    </source>
</evidence>
<evidence type="ECO:0000313" key="2">
    <source>
        <dbReference type="Proteomes" id="UP000412028"/>
    </source>
</evidence>
<reference evidence="1 2" key="1">
    <citation type="journal article" date="2019" name="Syst. Appl. Microbiol.">
        <title>Characterization of Bifidobacterium species in feaces of the Egyptian fruit bat: Description of B. vespertilionis sp. nov. and B. rousetti sp. nov.</title>
        <authorList>
            <person name="Modesto M."/>
            <person name="Satti M."/>
            <person name="Watanabe K."/>
            <person name="Puglisi E."/>
            <person name="Morelli L."/>
            <person name="Huang C.-H."/>
            <person name="Liou J.-S."/>
            <person name="Miyashita M."/>
            <person name="Tamura T."/>
            <person name="Saito S."/>
            <person name="Mori K."/>
            <person name="Huang L."/>
            <person name="Sciavilla P."/>
            <person name="Sandri C."/>
            <person name="Spiezio C."/>
            <person name="Vitali F."/>
            <person name="Cavalieri D."/>
            <person name="Perpetuini G."/>
            <person name="Tofalo R."/>
            <person name="Bonetti A."/>
            <person name="Arita M."/>
            <person name="Mattarelli P."/>
        </authorList>
    </citation>
    <scope>NUCLEOTIDE SEQUENCE [LARGE SCALE GENOMIC DNA]</scope>
    <source>
        <strain evidence="1 2">RST7</strain>
    </source>
</reference>
<organism evidence="1 2">
    <name type="scientific">Bifidobacterium tissieri</name>
    <dbReference type="NCBI Taxonomy" id="1630162"/>
    <lineage>
        <taxon>Bacteria</taxon>
        <taxon>Bacillati</taxon>
        <taxon>Actinomycetota</taxon>
        <taxon>Actinomycetes</taxon>
        <taxon>Bifidobacteriales</taxon>
        <taxon>Bifidobacteriaceae</taxon>
        <taxon>Bifidobacterium</taxon>
    </lineage>
</organism>
<dbReference type="Pfam" id="PF11753">
    <property type="entry name" value="DUF3310"/>
    <property type="match status" value="1"/>
</dbReference>
<proteinExistence type="predicted"/>
<dbReference type="EMBL" id="RZUI01000002">
    <property type="protein sequence ID" value="KAA8831614.1"/>
    <property type="molecule type" value="Genomic_DNA"/>
</dbReference>
<dbReference type="AlphaFoldDB" id="A0A5M9ZVH2"/>
<dbReference type="OrthoDB" id="1684418at2"/>
<comment type="caution">
    <text evidence="1">The sequence shown here is derived from an EMBL/GenBank/DDBJ whole genome shotgun (WGS) entry which is preliminary data.</text>
</comment>
<sequence>MTNSTINHPDHYQADNDPFECILLVEQYSFNWGNCMKYVWRHRRKGHPKEDLEKALWYANRAAHNNEILRPAHLDIPSFIDPDKPTTLTSDYDAATLAHIKADATLPVSENEACFWQSVAYENSSGAIENITALIKETK</sequence>
<dbReference type="InterPro" id="IPR021739">
    <property type="entry name" value="SaV-like"/>
</dbReference>
<gene>
    <name evidence="1" type="ORF">EMO89_02495</name>
</gene>
<name>A0A5M9ZVH2_9BIFI</name>
<protein>
    <submittedName>
        <fullName evidence="1">DUF3310 domain-containing protein</fullName>
    </submittedName>
</protein>